<dbReference type="Gene3D" id="1.20.120.790">
    <property type="entry name" value="Heat shock protein 90, C-terminal domain"/>
    <property type="match status" value="1"/>
</dbReference>
<feature type="binding site" evidence="11">
    <location>
        <position position="170"/>
    </location>
    <ligand>
        <name>ATP</name>
        <dbReference type="ChEBI" id="CHEBI:30616"/>
    </ligand>
</feature>
<dbReference type="Gene3D" id="3.30.565.10">
    <property type="entry name" value="Histidine kinase-like ATPase, C-terminal domain"/>
    <property type="match status" value="1"/>
</dbReference>
<dbReference type="PIRSF" id="PIRSF002583">
    <property type="entry name" value="Hsp90"/>
    <property type="match status" value="1"/>
</dbReference>
<feature type="binding site" evidence="11">
    <location>
        <begin position="98"/>
        <end position="99"/>
    </location>
    <ligand>
        <name>ATP</name>
        <dbReference type="ChEBI" id="CHEBI:30616"/>
    </ligand>
</feature>
<dbReference type="Proteomes" id="UP000006241">
    <property type="component" value="Unassembled WGS sequence"/>
</dbReference>
<protein>
    <recommendedName>
        <fullName evidence="8">Chaperone protein HtpG</fullName>
    </recommendedName>
    <alternativeName>
        <fullName evidence="7">Chaperone protein htpG</fullName>
    </alternativeName>
    <alternativeName>
        <fullName evidence="9 10">Heat shock protein HtpG</fullName>
    </alternativeName>
</protein>
<feature type="binding site" evidence="11">
    <location>
        <position position="341"/>
    </location>
    <ligand>
        <name>ATP</name>
        <dbReference type="ChEBI" id="CHEBI:30616"/>
    </ligand>
</feature>
<name>C2FVX6_SPHSI</name>
<dbReference type="HOGENOM" id="CLU_006684_3_2_10"/>
<feature type="binding site" evidence="11">
    <location>
        <position position="37"/>
    </location>
    <ligand>
        <name>ATP</name>
        <dbReference type="ChEBI" id="CHEBI:30616"/>
    </ligand>
</feature>
<keyword evidence="4 11" id="KW-0067">ATP-binding</keyword>
<dbReference type="Pfam" id="PF13589">
    <property type="entry name" value="HATPase_c_3"/>
    <property type="match status" value="1"/>
</dbReference>
<evidence type="ECO:0000313" key="14">
    <source>
        <dbReference type="Proteomes" id="UP000006241"/>
    </source>
</evidence>
<reference evidence="13 14" key="1">
    <citation type="submission" date="2009-01" db="EMBL/GenBank/DDBJ databases">
        <authorList>
            <person name="Qin X."/>
            <person name="Bachman B."/>
            <person name="Battles P."/>
            <person name="Bell A."/>
            <person name="Bess C."/>
            <person name="Bickham C."/>
            <person name="Chaboub L."/>
            <person name="Chen D."/>
            <person name="Coyle M."/>
            <person name="Deiros D.R."/>
            <person name="Dinh H."/>
            <person name="Forbes L."/>
            <person name="Fowler G."/>
            <person name="Francisco L."/>
            <person name="Fu Q."/>
            <person name="Gubbala S."/>
            <person name="Hale W."/>
            <person name="Han Y."/>
            <person name="Hemphill L."/>
            <person name="Highlander S.K."/>
            <person name="Hirani K."/>
            <person name="Hogues M."/>
            <person name="Jackson L."/>
            <person name="Jakkamsetti A."/>
            <person name="Javaid M."/>
            <person name="Jiang H."/>
            <person name="Korchina V."/>
            <person name="Kovar C."/>
            <person name="Lara F."/>
            <person name="Lee S."/>
            <person name="Mata R."/>
            <person name="Mathew T."/>
            <person name="Moen C."/>
            <person name="Morales K."/>
            <person name="Munidasa M."/>
            <person name="Nazareth L."/>
            <person name="Ngo R."/>
            <person name="Nguyen L."/>
            <person name="Okwuonu G."/>
            <person name="Ongeri F."/>
            <person name="Patil S."/>
            <person name="Petrosino J."/>
            <person name="Pham C."/>
            <person name="Pham P."/>
            <person name="Pu L.-L."/>
            <person name="Puazo M."/>
            <person name="Raj R."/>
            <person name="Reid J."/>
            <person name="Rouhana J."/>
            <person name="Saada N."/>
            <person name="Shang Y."/>
            <person name="Simmons D."/>
            <person name="Thornton R."/>
            <person name="Warren J."/>
            <person name="Weissenberger G."/>
            <person name="Zhang J."/>
            <person name="Zhang L."/>
            <person name="Zhou C."/>
            <person name="Zhu D."/>
            <person name="Muzny D."/>
            <person name="Worley K."/>
            <person name="Gibbs R."/>
        </authorList>
    </citation>
    <scope>NUCLEOTIDE SEQUENCE [LARGE SCALE GENOMIC DNA]</scope>
    <source>
        <strain evidence="13 14">ATCC 33300</strain>
    </source>
</reference>
<dbReference type="InterPro" id="IPR020568">
    <property type="entry name" value="Ribosomal_Su5_D2-typ_SF"/>
</dbReference>
<comment type="similarity">
    <text evidence="1">Belongs to the heat shock protein 90 family.</text>
</comment>
<dbReference type="SUPFAM" id="SSF55874">
    <property type="entry name" value="ATPase domain of HSP90 chaperone/DNA topoisomerase II/histidine kinase"/>
    <property type="match status" value="1"/>
</dbReference>
<keyword evidence="5" id="KW-0346">Stress response</keyword>
<dbReference type="FunFam" id="3.30.230.80:FF:000008">
    <property type="entry name" value="Molecular chaperone HtpG"/>
    <property type="match status" value="1"/>
</dbReference>
<dbReference type="Pfam" id="PF00183">
    <property type="entry name" value="HSP90"/>
    <property type="match status" value="1"/>
</dbReference>
<evidence type="ECO:0000256" key="11">
    <source>
        <dbReference type="PIRSR" id="PIRSR002583-1"/>
    </source>
</evidence>
<dbReference type="GO" id="GO:0005524">
    <property type="term" value="F:ATP binding"/>
    <property type="evidence" value="ECO:0007669"/>
    <property type="project" value="UniProtKB-KW"/>
</dbReference>
<evidence type="ECO:0000256" key="2">
    <source>
        <dbReference type="ARBA" id="ARBA00022490"/>
    </source>
</evidence>
<dbReference type="InterPro" id="IPR003594">
    <property type="entry name" value="HATPase_dom"/>
</dbReference>
<organism evidence="13 14">
    <name type="scientific">Sphingobacterium spiritivorum ATCC 33300</name>
    <dbReference type="NCBI Taxonomy" id="525372"/>
    <lineage>
        <taxon>Bacteria</taxon>
        <taxon>Pseudomonadati</taxon>
        <taxon>Bacteroidota</taxon>
        <taxon>Sphingobacteriia</taxon>
        <taxon>Sphingobacteriales</taxon>
        <taxon>Sphingobacteriaceae</taxon>
        <taxon>Sphingobacterium</taxon>
    </lineage>
</organism>
<dbReference type="InterPro" id="IPR036890">
    <property type="entry name" value="HATPase_C_sf"/>
</dbReference>
<evidence type="ECO:0000256" key="1">
    <source>
        <dbReference type="ARBA" id="ARBA00008239"/>
    </source>
</evidence>
<dbReference type="EMBL" id="ACHB01000034">
    <property type="protein sequence ID" value="EEI92968.1"/>
    <property type="molecule type" value="Genomic_DNA"/>
</dbReference>
<evidence type="ECO:0000256" key="3">
    <source>
        <dbReference type="ARBA" id="ARBA00022741"/>
    </source>
</evidence>
<evidence type="ECO:0000256" key="9">
    <source>
        <dbReference type="ARBA" id="ARBA00079544"/>
    </source>
</evidence>
<feature type="binding site" evidence="11">
    <location>
        <position position="83"/>
    </location>
    <ligand>
        <name>ATP</name>
        <dbReference type="ChEBI" id="CHEBI:30616"/>
    </ligand>
</feature>
<dbReference type="CDD" id="cd16927">
    <property type="entry name" value="HATPase_Hsp90-like"/>
    <property type="match status" value="1"/>
</dbReference>
<dbReference type="GO" id="GO:0140662">
    <property type="term" value="F:ATP-dependent protein folding chaperone"/>
    <property type="evidence" value="ECO:0007669"/>
    <property type="project" value="InterPro"/>
</dbReference>
<evidence type="ECO:0000256" key="8">
    <source>
        <dbReference type="ARBA" id="ARBA00070675"/>
    </source>
</evidence>
<dbReference type="GO" id="GO:0016301">
    <property type="term" value="F:kinase activity"/>
    <property type="evidence" value="ECO:0007669"/>
    <property type="project" value="UniProtKB-KW"/>
</dbReference>
<keyword evidence="13" id="KW-0418">Kinase</keyword>
<keyword evidence="2" id="KW-0963">Cytoplasm</keyword>
<dbReference type="GO" id="GO:0016887">
    <property type="term" value="F:ATP hydrolysis activity"/>
    <property type="evidence" value="ECO:0007669"/>
    <property type="project" value="InterPro"/>
</dbReference>
<accession>C2FVX6</accession>
<keyword evidence="13" id="KW-0808">Transferase</keyword>
<dbReference type="Gene3D" id="3.40.50.11260">
    <property type="match status" value="1"/>
</dbReference>
<evidence type="ECO:0000256" key="7">
    <source>
        <dbReference type="ARBA" id="ARBA00067988"/>
    </source>
</evidence>
<dbReference type="PRINTS" id="PR00775">
    <property type="entry name" value="HEATSHOCK90"/>
</dbReference>
<keyword evidence="3 11" id="KW-0547">Nucleotide-binding</keyword>
<feature type="binding site" evidence="11">
    <location>
        <position position="33"/>
    </location>
    <ligand>
        <name>ATP</name>
        <dbReference type="ChEBI" id="CHEBI:30616"/>
    </ligand>
</feature>
<keyword evidence="6" id="KW-0143">Chaperone</keyword>
<dbReference type="AlphaFoldDB" id="C2FVX6"/>
<dbReference type="InterPro" id="IPR037196">
    <property type="entry name" value="HSP90_C"/>
</dbReference>
<proteinExistence type="inferred from homology"/>
<dbReference type="FunFam" id="3.30.565.10:FF:000076">
    <property type="entry name" value="Molecular chaperone HtpG"/>
    <property type="match status" value="1"/>
</dbReference>
<evidence type="ECO:0000259" key="12">
    <source>
        <dbReference type="SMART" id="SM00387"/>
    </source>
</evidence>
<dbReference type="Gene3D" id="3.30.230.80">
    <property type="match status" value="1"/>
</dbReference>
<dbReference type="SMART" id="SM00387">
    <property type="entry name" value="HATPase_c"/>
    <property type="match status" value="1"/>
</dbReference>
<dbReference type="SUPFAM" id="SSF54211">
    <property type="entry name" value="Ribosomal protein S5 domain 2-like"/>
    <property type="match status" value="1"/>
</dbReference>
<feature type="domain" description="Histidine kinase/HSP90-like ATPase" evidence="12">
    <location>
        <begin position="26"/>
        <end position="180"/>
    </location>
</feature>
<gene>
    <name evidence="13" type="ORF">HMPREF0765_1482</name>
</gene>
<evidence type="ECO:0000256" key="5">
    <source>
        <dbReference type="ARBA" id="ARBA00023016"/>
    </source>
</evidence>
<comment type="caution">
    <text evidence="13">The sequence shown here is derived from an EMBL/GenBank/DDBJ whole genome shotgun (WGS) entry which is preliminary data.</text>
</comment>
<dbReference type="InterPro" id="IPR020575">
    <property type="entry name" value="Hsp90_N"/>
</dbReference>
<dbReference type="InterPro" id="IPR001404">
    <property type="entry name" value="Hsp90_fam"/>
</dbReference>
<dbReference type="NCBIfam" id="NF003555">
    <property type="entry name" value="PRK05218.1"/>
    <property type="match status" value="1"/>
</dbReference>
<dbReference type="GO" id="GO:0051082">
    <property type="term" value="F:unfolded protein binding"/>
    <property type="evidence" value="ECO:0007669"/>
    <property type="project" value="InterPro"/>
</dbReference>
<evidence type="ECO:0000313" key="13">
    <source>
        <dbReference type="EMBL" id="EEI92968.1"/>
    </source>
</evidence>
<dbReference type="PANTHER" id="PTHR11528">
    <property type="entry name" value="HEAT SHOCK PROTEIN 90 FAMILY MEMBER"/>
    <property type="match status" value="1"/>
</dbReference>
<feature type="binding site" evidence="11">
    <location>
        <position position="78"/>
    </location>
    <ligand>
        <name>ATP</name>
        <dbReference type="ChEBI" id="CHEBI:30616"/>
    </ligand>
</feature>
<evidence type="ECO:0000256" key="6">
    <source>
        <dbReference type="ARBA" id="ARBA00023186"/>
    </source>
</evidence>
<dbReference type="RefSeq" id="WP_003007445.1">
    <property type="nucleotide sequence ID" value="NZ_GG668631.1"/>
</dbReference>
<sequence length="629" mass="71416">MNTEKGSISIHTENIFPVIKKFLYSDNEIFLRELVSNAVDASQKIKRLASLGQYQGEIGDLTVDVKFDETAKTITISDKGIGMTAEEVKKYINQIAFSGATEFMEKFKEANDANEIIGRFGLGFYSAFMVADTVEIQTLSYQDGAEPAKWVCDGSTSYEISEGTRTERGTDIILHVNDESAEFLNKARLQEILDKYCRFLPVPIRFGTKTSSEADGEDEEGKPKYKSVEVDNIINNTHPAWTKAPSELKDEDYLAFYRELYPYSMDEPLFWIHLNVDYPFNLTGILYFPKIKNELEIQRNKIKLYSRQVFITDEVKDIVPEFLMLLHGVIDSPDIPLNVSRSFLQADGNVKKINNYITKKVADKLQEIFKSDRKGFEEKWNDIGLFIKYGMLSDEKFAEKAADFCLLKNTDNDHFTIKEYYEKVKDIQVDKDGNIVYLYTHDKAQQDSFIAAAKQKGYDVLVMDGPLDTHFVSYLEQKGGEKIQLKRVDADVIDKLIQKDEKQELTLSEEEAKQATGVFEKAISRQDMKVEVEAMSAEEAPVSVTLDEFMRRMKDMAKTGGGMGFYGTLPDNYKVTVNGNHPLIKRILTSPEAEAEQLAKQAFDLALLSRGLLTGADLTAFVKRSVELI</sequence>
<evidence type="ECO:0000256" key="10">
    <source>
        <dbReference type="ARBA" id="ARBA00080411"/>
    </source>
</evidence>
<evidence type="ECO:0000256" key="4">
    <source>
        <dbReference type="ARBA" id="ARBA00022840"/>
    </source>
</evidence>